<proteinExistence type="predicted"/>
<keyword evidence="5 8" id="KW-1133">Transmembrane helix</keyword>
<keyword evidence="4 8" id="KW-0812">Transmembrane</keyword>
<protein>
    <submittedName>
        <fullName evidence="9">Undecaprenyl/decaprenyl-phosphate alpha-N-acetylglucosaminyl 1-phosphate transferase</fullName>
    </submittedName>
</protein>
<reference evidence="9 10" key="1">
    <citation type="journal article" date="2015" name="Genome Announc.">
        <title>Draft Genome Sequence of Filamentous Marine Cyanobacterium Lyngbya confervoides Strain BDU141951.</title>
        <authorList>
            <person name="Chandrababunaidu M.M."/>
            <person name="Sen D."/>
            <person name="Tripathy S."/>
        </authorList>
    </citation>
    <scope>NUCLEOTIDE SEQUENCE [LARGE SCALE GENOMIC DNA]</scope>
    <source>
        <strain evidence="9 10">BDU141951</strain>
    </source>
</reference>
<organism evidence="9 10">
    <name type="scientific">Lyngbya confervoides BDU141951</name>
    <dbReference type="NCBI Taxonomy" id="1574623"/>
    <lineage>
        <taxon>Bacteria</taxon>
        <taxon>Bacillati</taxon>
        <taxon>Cyanobacteriota</taxon>
        <taxon>Cyanophyceae</taxon>
        <taxon>Oscillatoriophycideae</taxon>
        <taxon>Oscillatoriales</taxon>
        <taxon>Microcoleaceae</taxon>
        <taxon>Lyngbya</taxon>
    </lineage>
</organism>
<feature type="transmembrane region" description="Helical" evidence="8">
    <location>
        <begin position="78"/>
        <end position="98"/>
    </location>
</feature>
<evidence type="ECO:0000256" key="1">
    <source>
        <dbReference type="ARBA" id="ARBA00004651"/>
    </source>
</evidence>
<evidence type="ECO:0000256" key="8">
    <source>
        <dbReference type="SAM" id="Phobius"/>
    </source>
</evidence>
<accession>A0ABD4SYW8</accession>
<feature type="transmembrane region" description="Helical" evidence="8">
    <location>
        <begin position="190"/>
        <end position="209"/>
    </location>
</feature>
<comment type="cofactor">
    <cofactor evidence="7">
        <name>Mg(2+)</name>
        <dbReference type="ChEBI" id="CHEBI:18420"/>
    </cofactor>
</comment>
<keyword evidence="2" id="KW-1003">Cell membrane</keyword>
<keyword evidence="6 8" id="KW-0472">Membrane</keyword>
<evidence type="ECO:0000256" key="4">
    <source>
        <dbReference type="ARBA" id="ARBA00022692"/>
    </source>
</evidence>
<evidence type="ECO:0000256" key="7">
    <source>
        <dbReference type="PIRSR" id="PIRSR600715-1"/>
    </source>
</evidence>
<feature type="transmembrane region" description="Helical" evidence="8">
    <location>
        <begin position="245"/>
        <end position="266"/>
    </location>
</feature>
<evidence type="ECO:0000256" key="5">
    <source>
        <dbReference type="ARBA" id="ARBA00022989"/>
    </source>
</evidence>
<feature type="transmembrane region" description="Helical" evidence="8">
    <location>
        <begin position="221"/>
        <end position="239"/>
    </location>
</feature>
<dbReference type="EMBL" id="JTHE03000013">
    <property type="protein sequence ID" value="MCM1981594.1"/>
    <property type="molecule type" value="Genomic_DNA"/>
</dbReference>
<gene>
    <name evidence="9" type="ORF">QQ91_0001950</name>
</gene>
<dbReference type="CDD" id="cd06853">
    <property type="entry name" value="GT_WecA_like"/>
    <property type="match status" value="1"/>
</dbReference>
<dbReference type="AlphaFoldDB" id="A0ABD4SYW8"/>
<keyword evidence="7" id="KW-0479">Metal-binding</keyword>
<sequence>MTTYLLLFPFALAWLVTLQGVPWVMQLGQRHQWVDQPDHRKVHRTPIVRVGGLGMAAGLLLATLVLGGMGWIHSDFRLTGADWAIVLGGLGFFAIGFADDIWQLPPLPRLVMQVLVALGVWGLGVQVEYLPVPLFGAVSVGWLSLPITILWIAGTANALNWFDGLDGLAGGVGGLCALMLAITAMLQGQWVTAAMALTLSGAALGFLRYNFPPAKIFMGDGGSYLIGFTLAALCAHGLMGTPRLMGAIAPFFILGIPLLDMTLVMIARISNGKSPLYPDRRHLHHRLLARGCSPLMTTGYIWALSVWTGSWSLVITRPSLGWLCLGATSLVLGAMTLFLLRISRKDKLQTSYSA</sequence>
<evidence type="ECO:0000256" key="3">
    <source>
        <dbReference type="ARBA" id="ARBA00022679"/>
    </source>
</evidence>
<evidence type="ECO:0000313" key="10">
    <source>
        <dbReference type="Proteomes" id="UP000031561"/>
    </source>
</evidence>
<feature type="transmembrane region" description="Helical" evidence="8">
    <location>
        <begin position="133"/>
        <end position="153"/>
    </location>
</feature>
<keyword evidence="10" id="KW-1185">Reference proteome</keyword>
<evidence type="ECO:0000256" key="6">
    <source>
        <dbReference type="ARBA" id="ARBA00023136"/>
    </source>
</evidence>
<keyword evidence="3 9" id="KW-0808">Transferase</keyword>
<dbReference type="GO" id="GO:0016780">
    <property type="term" value="F:phosphotransferase activity, for other substituted phosphate groups"/>
    <property type="evidence" value="ECO:0007669"/>
    <property type="project" value="UniProtKB-ARBA"/>
</dbReference>
<feature type="transmembrane region" description="Helical" evidence="8">
    <location>
        <begin position="46"/>
        <end position="72"/>
    </location>
</feature>
<dbReference type="RefSeq" id="WP_166279325.1">
    <property type="nucleotide sequence ID" value="NZ_JTHE03000013.1"/>
</dbReference>
<comment type="subcellular location">
    <subcellularLocation>
        <location evidence="1">Cell membrane</location>
        <topology evidence="1">Multi-pass membrane protein</topology>
    </subcellularLocation>
</comment>
<dbReference type="Pfam" id="PF00953">
    <property type="entry name" value="Glycos_transf_4"/>
    <property type="match status" value="1"/>
</dbReference>
<comment type="caution">
    <text evidence="9">The sequence shown here is derived from an EMBL/GenBank/DDBJ whole genome shotgun (WGS) entry which is preliminary data.</text>
</comment>
<dbReference type="InterPro" id="IPR000715">
    <property type="entry name" value="Glycosyl_transferase_4"/>
</dbReference>
<dbReference type="Proteomes" id="UP000031561">
    <property type="component" value="Unassembled WGS sequence"/>
</dbReference>
<dbReference type="PANTHER" id="PTHR22926">
    <property type="entry name" value="PHOSPHO-N-ACETYLMURAMOYL-PENTAPEPTIDE-TRANSFERASE"/>
    <property type="match status" value="1"/>
</dbReference>
<feature type="transmembrane region" description="Helical" evidence="8">
    <location>
        <begin position="320"/>
        <end position="340"/>
    </location>
</feature>
<evidence type="ECO:0000256" key="2">
    <source>
        <dbReference type="ARBA" id="ARBA00022475"/>
    </source>
</evidence>
<name>A0ABD4SYW8_9CYAN</name>
<feature type="transmembrane region" description="Helical" evidence="8">
    <location>
        <begin position="6"/>
        <end position="25"/>
    </location>
</feature>
<keyword evidence="7" id="KW-0460">Magnesium</keyword>
<feature type="transmembrane region" description="Helical" evidence="8">
    <location>
        <begin position="165"/>
        <end position="184"/>
    </location>
</feature>
<dbReference type="PANTHER" id="PTHR22926:SF3">
    <property type="entry name" value="UNDECAPRENYL-PHOSPHATE ALPHA-N-ACETYLGLUCOSAMINYL 1-PHOSPHATE TRANSFERASE"/>
    <property type="match status" value="1"/>
</dbReference>
<dbReference type="GO" id="GO:0005886">
    <property type="term" value="C:plasma membrane"/>
    <property type="evidence" value="ECO:0007669"/>
    <property type="project" value="UniProtKB-SubCell"/>
</dbReference>
<evidence type="ECO:0000313" key="9">
    <source>
        <dbReference type="EMBL" id="MCM1981594.1"/>
    </source>
</evidence>
<feature type="transmembrane region" description="Helical" evidence="8">
    <location>
        <begin position="110"/>
        <end position="127"/>
    </location>
</feature>
<feature type="transmembrane region" description="Helical" evidence="8">
    <location>
        <begin position="287"/>
        <end position="308"/>
    </location>
</feature>
<feature type="binding site" evidence="7">
    <location>
        <position position="220"/>
    </location>
    <ligand>
        <name>Mg(2+)</name>
        <dbReference type="ChEBI" id="CHEBI:18420"/>
    </ligand>
</feature>
<feature type="binding site" evidence="7">
    <location>
        <position position="160"/>
    </location>
    <ligand>
        <name>Mg(2+)</name>
        <dbReference type="ChEBI" id="CHEBI:18420"/>
    </ligand>
</feature>